<evidence type="ECO:0000256" key="15">
    <source>
        <dbReference type="ARBA" id="ARBA00048679"/>
    </source>
</evidence>
<dbReference type="PROSITE" id="PS50927">
    <property type="entry name" value="BULB_LECTIN"/>
    <property type="match status" value="1"/>
</dbReference>
<dbReference type="Proteomes" id="UP001141806">
    <property type="component" value="Unassembled WGS sequence"/>
</dbReference>
<comment type="similarity">
    <text evidence="16">Belongs to the protein kinase superfamily. Ser/Thr protein kinase family.</text>
</comment>
<accession>A0A9Q0L449</accession>
<dbReference type="SUPFAM" id="SSF56112">
    <property type="entry name" value="Protein kinase-like (PK-like)"/>
    <property type="match status" value="1"/>
</dbReference>
<keyword evidence="2" id="KW-1003">Cell membrane</keyword>
<dbReference type="Gene3D" id="3.30.200.20">
    <property type="entry name" value="Phosphorylase Kinase, domain 1"/>
    <property type="match status" value="1"/>
</dbReference>
<keyword evidence="5 17" id="KW-0812">Transmembrane</keyword>
<feature type="domain" description="Apple" evidence="20">
    <location>
        <begin position="380"/>
        <end position="461"/>
    </location>
</feature>
<dbReference type="GO" id="GO:0005524">
    <property type="term" value="F:ATP binding"/>
    <property type="evidence" value="ECO:0007669"/>
    <property type="project" value="UniProtKB-KW"/>
</dbReference>
<dbReference type="Pfam" id="PF00954">
    <property type="entry name" value="S_locus_glycop"/>
    <property type="match status" value="1"/>
</dbReference>
<dbReference type="InterPro" id="IPR021820">
    <property type="entry name" value="S-locus_recpt_kinase_C"/>
</dbReference>
<comment type="subcellular location">
    <subcellularLocation>
        <location evidence="1">Cell membrane</location>
        <topology evidence="1">Single-pass type I membrane protein</topology>
    </subcellularLocation>
</comment>
<dbReference type="SUPFAM" id="SSF51110">
    <property type="entry name" value="alpha-D-mannose-specific plant lectins"/>
    <property type="match status" value="1"/>
</dbReference>
<evidence type="ECO:0000256" key="7">
    <source>
        <dbReference type="ARBA" id="ARBA00022741"/>
    </source>
</evidence>
<dbReference type="SMART" id="SM00220">
    <property type="entry name" value="S_TKc"/>
    <property type="match status" value="1"/>
</dbReference>
<evidence type="ECO:0000256" key="12">
    <source>
        <dbReference type="ARBA" id="ARBA00023157"/>
    </source>
</evidence>
<dbReference type="AlphaFoldDB" id="A0A9Q0L449"/>
<dbReference type="CDD" id="cd00028">
    <property type="entry name" value="B_lectin"/>
    <property type="match status" value="1"/>
</dbReference>
<dbReference type="Gene3D" id="2.90.10.10">
    <property type="entry name" value="Bulb-type lectin domain"/>
    <property type="match status" value="1"/>
</dbReference>
<dbReference type="Pfam" id="PF01453">
    <property type="entry name" value="B_lectin"/>
    <property type="match status" value="1"/>
</dbReference>
<evidence type="ECO:0000256" key="17">
    <source>
        <dbReference type="SAM" id="Phobius"/>
    </source>
</evidence>
<dbReference type="EC" id="2.7.11.1" evidence="16"/>
<keyword evidence="4 16" id="KW-0808">Transferase</keyword>
<evidence type="ECO:0000259" key="18">
    <source>
        <dbReference type="PROSITE" id="PS50011"/>
    </source>
</evidence>
<evidence type="ECO:0000313" key="21">
    <source>
        <dbReference type="EMBL" id="KAJ4982009.1"/>
    </source>
</evidence>
<dbReference type="PROSITE" id="PS50011">
    <property type="entry name" value="PROTEIN_KINASE_DOM"/>
    <property type="match status" value="1"/>
</dbReference>
<name>A0A9Q0L449_9MAGN</name>
<comment type="catalytic activity">
    <reaction evidence="15 16">
        <text>L-seryl-[protein] + ATP = O-phospho-L-seryl-[protein] + ADP + H(+)</text>
        <dbReference type="Rhea" id="RHEA:17989"/>
        <dbReference type="Rhea" id="RHEA-COMP:9863"/>
        <dbReference type="Rhea" id="RHEA-COMP:11604"/>
        <dbReference type="ChEBI" id="CHEBI:15378"/>
        <dbReference type="ChEBI" id="CHEBI:29999"/>
        <dbReference type="ChEBI" id="CHEBI:30616"/>
        <dbReference type="ChEBI" id="CHEBI:83421"/>
        <dbReference type="ChEBI" id="CHEBI:456216"/>
        <dbReference type="EC" id="2.7.11.1"/>
    </reaction>
</comment>
<dbReference type="EMBL" id="JAMYWD010000001">
    <property type="protein sequence ID" value="KAJ4982009.1"/>
    <property type="molecule type" value="Genomic_DNA"/>
</dbReference>
<feature type="transmembrane region" description="Helical" evidence="17">
    <location>
        <begin position="51"/>
        <end position="70"/>
    </location>
</feature>
<evidence type="ECO:0000256" key="13">
    <source>
        <dbReference type="ARBA" id="ARBA00023180"/>
    </source>
</evidence>
<feature type="domain" description="Bulb-type lectin" evidence="19">
    <location>
        <begin position="70"/>
        <end position="191"/>
    </location>
</feature>
<keyword evidence="13" id="KW-0325">Glycoprotein</keyword>
<dbReference type="PIRSF" id="PIRSF000641">
    <property type="entry name" value="SRK"/>
    <property type="match status" value="1"/>
</dbReference>
<dbReference type="Pfam" id="PF07714">
    <property type="entry name" value="PK_Tyr_Ser-Thr"/>
    <property type="match status" value="1"/>
</dbReference>
<dbReference type="InterPro" id="IPR001480">
    <property type="entry name" value="Bulb-type_lectin_dom"/>
</dbReference>
<keyword evidence="10 17" id="KW-1133">Transmembrane helix</keyword>
<dbReference type="FunFam" id="3.30.200.20:FF:000195">
    <property type="entry name" value="G-type lectin S-receptor-like serine/threonine-protein kinase"/>
    <property type="match status" value="1"/>
</dbReference>
<comment type="catalytic activity">
    <reaction evidence="14 16">
        <text>L-threonyl-[protein] + ATP = O-phospho-L-threonyl-[protein] + ADP + H(+)</text>
        <dbReference type="Rhea" id="RHEA:46608"/>
        <dbReference type="Rhea" id="RHEA-COMP:11060"/>
        <dbReference type="Rhea" id="RHEA-COMP:11605"/>
        <dbReference type="ChEBI" id="CHEBI:15378"/>
        <dbReference type="ChEBI" id="CHEBI:30013"/>
        <dbReference type="ChEBI" id="CHEBI:30616"/>
        <dbReference type="ChEBI" id="CHEBI:61977"/>
        <dbReference type="ChEBI" id="CHEBI:456216"/>
        <dbReference type="EC" id="2.7.11.1"/>
    </reaction>
</comment>
<evidence type="ECO:0000256" key="1">
    <source>
        <dbReference type="ARBA" id="ARBA00004251"/>
    </source>
</evidence>
<dbReference type="PANTHER" id="PTHR27002">
    <property type="entry name" value="RECEPTOR-LIKE SERINE/THREONINE-PROTEIN KINASE SD1-8"/>
    <property type="match status" value="1"/>
</dbReference>
<feature type="transmembrane region" description="Helical" evidence="17">
    <location>
        <begin position="480"/>
        <end position="501"/>
    </location>
</feature>
<evidence type="ECO:0000259" key="20">
    <source>
        <dbReference type="PROSITE" id="PS50948"/>
    </source>
</evidence>
<organism evidence="21 22">
    <name type="scientific">Protea cynaroides</name>
    <dbReference type="NCBI Taxonomy" id="273540"/>
    <lineage>
        <taxon>Eukaryota</taxon>
        <taxon>Viridiplantae</taxon>
        <taxon>Streptophyta</taxon>
        <taxon>Embryophyta</taxon>
        <taxon>Tracheophyta</taxon>
        <taxon>Spermatophyta</taxon>
        <taxon>Magnoliopsida</taxon>
        <taxon>Proteales</taxon>
        <taxon>Proteaceae</taxon>
        <taxon>Protea</taxon>
    </lineage>
</organism>
<dbReference type="InterPro" id="IPR000719">
    <property type="entry name" value="Prot_kinase_dom"/>
</dbReference>
<dbReference type="PROSITE" id="PS50948">
    <property type="entry name" value="PAN"/>
    <property type="match status" value="1"/>
</dbReference>
<dbReference type="SMART" id="SM00473">
    <property type="entry name" value="PAN_AP"/>
    <property type="match status" value="1"/>
</dbReference>
<dbReference type="Gene3D" id="1.10.510.10">
    <property type="entry name" value="Transferase(Phosphotransferase) domain 1"/>
    <property type="match status" value="1"/>
</dbReference>
<dbReference type="InterPro" id="IPR011009">
    <property type="entry name" value="Kinase-like_dom_sf"/>
</dbReference>
<dbReference type="CDD" id="cd01098">
    <property type="entry name" value="PAN_AP_plant"/>
    <property type="match status" value="1"/>
</dbReference>
<keyword evidence="22" id="KW-1185">Reference proteome</keyword>
<dbReference type="GO" id="GO:0004674">
    <property type="term" value="F:protein serine/threonine kinase activity"/>
    <property type="evidence" value="ECO:0007669"/>
    <property type="project" value="UniProtKB-KW"/>
</dbReference>
<keyword evidence="9 16" id="KW-0067">ATP-binding</keyword>
<dbReference type="InterPro" id="IPR001245">
    <property type="entry name" value="Ser-Thr/Tyr_kinase_cat_dom"/>
</dbReference>
<gene>
    <name evidence="21" type="ORF">NE237_032846</name>
</gene>
<dbReference type="PANTHER" id="PTHR27002:SF566">
    <property type="entry name" value="RECEPTOR-LIKE SERINE_THREONINE-PROTEIN KINASE"/>
    <property type="match status" value="1"/>
</dbReference>
<dbReference type="Pfam" id="PF08276">
    <property type="entry name" value="PAN_2"/>
    <property type="match status" value="1"/>
</dbReference>
<keyword evidence="11 17" id="KW-0472">Membrane</keyword>
<dbReference type="OrthoDB" id="1910371at2759"/>
<evidence type="ECO:0000256" key="5">
    <source>
        <dbReference type="ARBA" id="ARBA00022692"/>
    </source>
</evidence>
<dbReference type="PROSITE" id="PS00108">
    <property type="entry name" value="PROTEIN_KINASE_ST"/>
    <property type="match status" value="1"/>
</dbReference>
<dbReference type="GO" id="GO:0005886">
    <property type="term" value="C:plasma membrane"/>
    <property type="evidence" value="ECO:0007669"/>
    <property type="project" value="UniProtKB-SubCell"/>
</dbReference>
<dbReference type="FunFam" id="2.90.10.10:FF:000001">
    <property type="entry name" value="G-type lectin S-receptor-like serine/threonine-protein kinase"/>
    <property type="match status" value="1"/>
</dbReference>
<evidence type="ECO:0000256" key="6">
    <source>
        <dbReference type="ARBA" id="ARBA00022729"/>
    </source>
</evidence>
<evidence type="ECO:0000259" key="19">
    <source>
        <dbReference type="PROSITE" id="PS50927"/>
    </source>
</evidence>
<keyword evidence="12" id="KW-1015">Disulfide bond</keyword>
<keyword evidence="3 16" id="KW-0723">Serine/threonine-protein kinase</keyword>
<evidence type="ECO:0000256" key="11">
    <source>
        <dbReference type="ARBA" id="ARBA00023136"/>
    </source>
</evidence>
<dbReference type="CDD" id="cd14066">
    <property type="entry name" value="STKc_IRAK"/>
    <property type="match status" value="1"/>
</dbReference>
<keyword evidence="6" id="KW-0732">Signal</keyword>
<sequence>MESFRLTVSNYQQLKGIIARNIEISIFVLCRKCRKLMQEGLKFIKRSMKGLLILIFCYALIFFSQISTAVDFINATHPLGKGQILVSSGQRFVLGFFSPGTSENSYLGIWYKNISFTVVWVANRYNPINDSSGILTIGNDGNLLLLDGNGSLIWSSNTTAPKNSIAVAELQDSGNLVLRDNTANIIWESFDHPTDTLLPGMKLGWDFTTGLNRYLTSWRSSDDPYPGDYSYSVDPSPLSQIVLREGSTELFRTSPWNGEQFSGSPVLPVDTVIKPIFISNQEEIYYMYKTQENVISRLVMTESSLIQHFTWNAVSAQWVILYTLPQDVCDSYDRCGTYGNCDINTTPTCKCLNGFTPKSPNSWRLMNWSGGCIRESQLGCRKGEGFVKYDRVKFPDAALVMVNKNLNLENCYLQCLNNCSCMAYAEMNISGDGNGCLTWFGDLIDIRQYNSNGQDLYVRMAASQLGLNGGSAELSKGAQIAIIISLVMVMLLLGLVGLYLFHMNRRTKRVGRLNNQENDDRDESPEEDLELPLFDFNTILAATDIFSDSNKIGEGGFGPVYKGKLTSGQEIAVKRLSEKSGQGLKEFKNEIILISKLQHRNLIGLLGCCVQREKRMLIYEYMPNGSLDLIIFDKTRSTLLDWRKRFNIIVGIARGLLYLHRDSKLRIVHRDLKASNVLLDSEMDPKISDFGMARTFRDDEREENTKHVVGTYGYMPPEYAVDGLFSMKSDVYSYGVLVLEIVSGKKNRGFCDPDHEHNLLGHAWRLWNEEKALELIDQVLDRFTVSEALRCIQVGLLCVQQRPEDRPTMSSVHLMLDSENSTLPQPKRPGFYTEWCLNNVDSSSNKQPLCTEDSTITVLEGR</sequence>
<proteinExistence type="inferred from homology"/>
<evidence type="ECO:0000256" key="4">
    <source>
        <dbReference type="ARBA" id="ARBA00022679"/>
    </source>
</evidence>
<dbReference type="FunFam" id="1.10.510.10:FF:000060">
    <property type="entry name" value="G-type lectin S-receptor-like serine/threonine-protein kinase"/>
    <property type="match status" value="1"/>
</dbReference>
<evidence type="ECO:0000256" key="14">
    <source>
        <dbReference type="ARBA" id="ARBA00047899"/>
    </source>
</evidence>
<reference evidence="21" key="1">
    <citation type="journal article" date="2023" name="Plant J.">
        <title>The genome of the king protea, Protea cynaroides.</title>
        <authorList>
            <person name="Chang J."/>
            <person name="Duong T.A."/>
            <person name="Schoeman C."/>
            <person name="Ma X."/>
            <person name="Roodt D."/>
            <person name="Barker N."/>
            <person name="Li Z."/>
            <person name="Van de Peer Y."/>
            <person name="Mizrachi E."/>
        </authorList>
    </citation>
    <scope>NUCLEOTIDE SEQUENCE</scope>
    <source>
        <tissue evidence="21">Young leaves</tissue>
    </source>
</reference>
<evidence type="ECO:0000256" key="16">
    <source>
        <dbReference type="PIRNR" id="PIRNR000641"/>
    </source>
</evidence>
<keyword evidence="8 16" id="KW-0418">Kinase</keyword>
<dbReference type="InterPro" id="IPR000858">
    <property type="entry name" value="S_locus_glycoprot_dom"/>
</dbReference>
<evidence type="ECO:0000256" key="8">
    <source>
        <dbReference type="ARBA" id="ARBA00022777"/>
    </source>
</evidence>
<evidence type="ECO:0000256" key="9">
    <source>
        <dbReference type="ARBA" id="ARBA00022840"/>
    </source>
</evidence>
<evidence type="ECO:0000256" key="3">
    <source>
        <dbReference type="ARBA" id="ARBA00022527"/>
    </source>
</evidence>
<dbReference type="InterPro" id="IPR024171">
    <property type="entry name" value="SRK-like_kinase"/>
</dbReference>
<evidence type="ECO:0000313" key="22">
    <source>
        <dbReference type="Proteomes" id="UP001141806"/>
    </source>
</evidence>
<comment type="caution">
    <text evidence="21">The sequence shown here is derived from an EMBL/GenBank/DDBJ whole genome shotgun (WGS) entry which is preliminary data.</text>
</comment>
<dbReference type="InterPro" id="IPR008271">
    <property type="entry name" value="Ser/Thr_kinase_AS"/>
</dbReference>
<protein>
    <recommendedName>
        <fullName evidence="16">Receptor-like serine/threonine-protein kinase</fullName>
        <ecNumber evidence="16">2.7.11.1</ecNumber>
    </recommendedName>
</protein>
<evidence type="ECO:0000256" key="2">
    <source>
        <dbReference type="ARBA" id="ARBA00022475"/>
    </source>
</evidence>
<dbReference type="Gene3D" id="3.50.4.10">
    <property type="entry name" value="Hepatocyte Growth Factor"/>
    <property type="match status" value="1"/>
</dbReference>
<dbReference type="InterPro" id="IPR003609">
    <property type="entry name" value="Pan_app"/>
</dbReference>
<keyword evidence="7 16" id="KW-0547">Nucleotide-binding</keyword>
<evidence type="ECO:0000256" key="10">
    <source>
        <dbReference type="ARBA" id="ARBA00022989"/>
    </source>
</evidence>
<dbReference type="Pfam" id="PF11883">
    <property type="entry name" value="DUF3403"/>
    <property type="match status" value="1"/>
</dbReference>
<dbReference type="InterPro" id="IPR036426">
    <property type="entry name" value="Bulb-type_lectin_dom_sf"/>
</dbReference>
<feature type="domain" description="Protein kinase" evidence="18">
    <location>
        <begin position="546"/>
        <end position="816"/>
    </location>
</feature>
<dbReference type="SMART" id="SM00108">
    <property type="entry name" value="B_lectin"/>
    <property type="match status" value="1"/>
</dbReference>
<dbReference type="GO" id="GO:0048544">
    <property type="term" value="P:recognition of pollen"/>
    <property type="evidence" value="ECO:0007669"/>
    <property type="project" value="InterPro"/>
</dbReference>